<evidence type="ECO:0000256" key="1">
    <source>
        <dbReference type="SAM" id="MobiDB-lite"/>
    </source>
</evidence>
<gene>
    <name evidence="2" type="ORF">BYL167_LOCUS24987</name>
</gene>
<feature type="region of interest" description="Disordered" evidence="1">
    <location>
        <begin position="11"/>
        <end position="45"/>
    </location>
</feature>
<name>A0A8S2T2K0_9BILA</name>
<organism evidence="2 3">
    <name type="scientific">Rotaria magnacalcarata</name>
    <dbReference type="NCBI Taxonomy" id="392030"/>
    <lineage>
        <taxon>Eukaryota</taxon>
        <taxon>Metazoa</taxon>
        <taxon>Spiralia</taxon>
        <taxon>Gnathifera</taxon>
        <taxon>Rotifera</taxon>
        <taxon>Eurotatoria</taxon>
        <taxon>Bdelloidea</taxon>
        <taxon>Philodinida</taxon>
        <taxon>Philodinidae</taxon>
        <taxon>Rotaria</taxon>
    </lineage>
</organism>
<dbReference type="Proteomes" id="UP000681967">
    <property type="component" value="Unassembled WGS sequence"/>
</dbReference>
<feature type="compositionally biased region" description="Low complexity" evidence="1">
    <location>
        <begin position="15"/>
        <end position="27"/>
    </location>
</feature>
<dbReference type="EMBL" id="CAJOBH010023580">
    <property type="protein sequence ID" value="CAF4236492.1"/>
    <property type="molecule type" value="Genomic_DNA"/>
</dbReference>
<evidence type="ECO:0000313" key="2">
    <source>
        <dbReference type="EMBL" id="CAF4236492.1"/>
    </source>
</evidence>
<dbReference type="AlphaFoldDB" id="A0A8S2T2K0"/>
<evidence type="ECO:0000313" key="3">
    <source>
        <dbReference type="Proteomes" id="UP000681967"/>
    </source>
</evidence>
<feature type="non-terminal residue" evidence="2">
    <location>
        <position position="1"/>
    </location>
</feature>
<reference evidence="2" key="1">
    <citation type="submission" date="2021-02" db="EMBL/GenBank/DDBJ databases">
        <authorList>
            <person name="Nowell W R."/>
        </authorList>
    </citation>
    <scope>NUCLEOTIDE SEQUENCE</scope>
</reference>
<accession>A0A8S2T2K0</accession>
<sequence>GIKAIQKCLRDTLESNDSSSSSSSSSASDDDPDQQQQIRSPVHRAPMFLRKSKYFDINKNEVK</sequence>
<comment type="caution">
    <text evidence="2">The sequence shown here is derived from an EMBL/GenBank/DDBJ whole genome shotgun (WGS) entry which is preliminary data.</text>
</comment>
<protein>
    <submittedName>
        <fullName evidence="2">Uncharacterized protein</fullName>
    </submittedName>
</protein>
<proteinExistence type="predicted"/>